<dbReference type="STRING" id="1454003.AW10_02768"/>
<organism evidence="1 2">
    <name type="scientific">Candidatus Accumulibacter appositus</name>
    <dbReference type="NCBI Taxonomy" id="1454003"/>
    <lineage>
        <taxon>Bacteria</taxon>
        <taxon>Pseudomonadati</taxon>
        <taxon>Pseudomonadota</taxon>
        <taxon>Betaproteobacteria</taxon>
        <taxon>Candidatus Accumulibacter</taxon>
    </lineage>
</organism>
<dbReference type="AlphaFoldDB" id="A0A011N861"/>
<protein>
    <submittedName>
        <fullName evidence="1">Uncharacterized protein</fullName>
    </submittedName>
</protein>
<sequence>MQAVSRPAVNGASSDAAADDERFLTAQELLAGSLLSYDIEVPAKVLRPAGEAAEVAGQVRVRPLKVATLALIARAAREDSSLVPLLMIKESLLEPPLSLEQIRQMHAGLVDFLVAAINRVSGLESGQSAQNSARSAAASVIGEAHLRLAWHFGWTPAQVAELTPGQVAIYLAGIDRLQAEQLPRQSRQ</sequence>
<dbReference type="PATRIC" id="fig|1454003.3.peg.2825"/>
<evidence type="ECO:0000313" key="2">
    <source>
        <dbReference type="Proteomes" id="UP000021816"/>
    </source>
</evidence>
<comment type="caution">
    <text evidence="1">The sequence shown here is derived from an EMBL/GenBank/DDBJ whole genome shotgun (WGS) entry which is preliminary data.</text>
</comment>
<dbReference type="EMBL" id="JEMX01000065">
    <property type="protein sequence ID" value="EXI78778.1"/>
    <property type="molecule type" value="Genomic_DNA"/>
</dbReference>
<name>A0A011N861_9PROT</name>
<reference evidence="1 2" key="1">
    <citation type="submission" date="2014-02" db="EMBL/GenBank/DDBJ databases">
        <title>Expanding our view of genomic diversity in Candidatus Accumulibacter clades.</title>
        <authorList>
            <person name="Skennerton C.T."/>
            <person name="Barr J.J."/>
            <person name="Slater F.R."/>
            <person name="Bond P.L."/>
            <person name="Tyson G.W."/>
        </authorList>
    </citation>
    <scope>NUCLEOTIDE SEQUENCE [LARGE SCALE GENOMIC DNA]</scope>
    <source>
        <strain evidence="2">BA-92</strain>
    </source>
</reference>
<accession>A0A011N861</accession>
<gene>
    <name evidence="1" type="ORF">AW10_02768</name>
</gene>
<proteinExistence type="predicted"/>
<dbReference type="Proteomes" id="UP000021816">
    <property type="component" value="Unassembled WGS sequence"/>
</dbReference>
<evidence type="ECO:0000313" key="1">
    <source>
        <dbReference type="EMBL" id="EXI78778.1"/>
    </source>
</evidence>